<dbReference type="Proteomes" id="UP000544872">
    <property type="component" value="Unassembled WGS sequence"/>
</dbReference>
<dbReference type="SUPFAM" id="SSF55811">
    <property type="entry name" value="Nudix"/>
    <property type="match status" value="1"/>
</dbReference>
<feature type="domain" description="Nudix hydrolase" evidence="1">
    <location>
        <begin position="118"/>
        <end position="263"/>
    </location>
</feature>
<organism evidence="2 3">
    <name type="scientific">Novispirillum itersonii</name>
    <name type="common">Aquaspirillum itersonii</name>
    <dbReference type="NCBI Taxonomy" id="189"/>
    <lineage>
        <taxon>Bacteria</taxon>
        <taxon>Pseudomonadati</taxon>
        <taxon>Pseudomonadota</taxon>
        <taxon>Alphaproteobacteria</taxon>
        <taxon>Rhodospirillales</taxon>
        <taxon>Novispirillaceae</taxon>
        <taxon>Novispirillum</taxon>
    </lineage>
</organism>
<dbReference type="RefSeq" id="WP_184260954.1">
    <property type="nucleotide sequence ID" value="NZ_JACIIX010000001.1"/>
</dbReference>
<dbReference type="FunFam" id="3.90.79.10:FF:000019">
    <property type="entry name" value="Thiamin pyrophosphokinase, putative"/>
    <property type="match status" value="1"/>
</dbReference>
<dbReference type="GO" id="GO:0044715">
    <property type="term" value="F:8-oxo-dGDP phosphatase activity"/>
    <property type="evidence" value="ECO:0007669"/>
    <property type="project" value="TreeGrafter"/>
</dbReference>
<proteinExistence type="predicted"/>
<reference evidence="2 3" key="1">
    <citation type="submission" date="2020-08" db="EMBL/GenBank/DDBJ databases">
        <title>Genomic Encyclopedia of Type Strains, Phase IV (KMG-IV): sequencing the most valuable type-strain genomes for metagenomic binning, comparative biology and taxonomic classification.</title>
        <authorList>
            <person name="Goeker M."/>
        </authorList>
    </citation>
    <scope>NUCLEOTIDE SEQUENCE [LARGE SCALE GENOMIC DNA]</scope>
    <source>
        <strain evidence="2 3">DSM 11590</strain>
    </source>
</reference>
<dbReference type="CDD" id="cd03676">
    <property type="entry name" value="NUDIX_Tnr3_like"/>
    <property type="match status" value="1"/>
</dbReference>
<dbReference type="PANTHER" id="PTHR13622">
    <property type="entry name" value="THIAMIN PYROPHOSPHOKINASE"/>
    <property type="match status" value="1"/>
</dbReference>
<dbReference type="InterPro" id="IPR000086">
    <property type="entry name" value="NUDIX_hydrolase_dom"/>
</dbReference>
<comment type="caution">
    <text evidence="2">The sequence shown here is derived from an EMBL/GenBank/DDBJ whole genome shotgun (WGS) entry which is preliminary data.</text>
</comment>
<dbReference type="AlphaFoldDB" id="A0A7X0DKM1"/>
<evidence type="ECO:0000313" key="3">
    <source>
        <dbReference type="Proteomes" id="UP000544872"/>
    </source>
</evidence>
<dbReference type="PROSITE" id="PS51462">
    <property type="entry name" value="NUDIX"/>
    <property type="match status" value="1"/>
</dbReference>
<accession>A0A7X0DKM1</accession>
<keyword evidence="3" id="KW-1185">Reference proteome</keyword>
<sequence length="294" mass="31891">MAFLDHIRFCNAWTPEGFRPFLIGGQQIGWVREDMAARLRTAPDVFDITARSVSLSPRLTDPEERTEAVSAVMRSLHANGEGPRLRGELFPVRARWSSPDLMRMDRGVTSVFGIRAFGVHLNGVVRLPDAAPGSCGLALWIGTRALDKAVAPGKLDNLVAGGQPAHLTLADNLVKEGEEEAGLPAALTRTARSTSVITYSMADRWGVKNDTLYVFDLDMPAGFTPVNTDGEVTGFTLMPVEQVLDTVRDSDAFKFNVALVLIDFGIRHGLITADAEPDFDRLATGLRAAHHGLG</sequence>
<protein>
    <recommendedName>
        <fullName evidence="1">Nudix hydrolase domain-containing protein</fullName>
    </recommendedName>
</protein>
<dbReference type="Gene3D" id="3.90.79.10">
    <property type="entry name" value="Nucleoside Triphosphate Pyrophosphohydrolase"/>
    <property type="match status" value="1"/>
</dbReference>
<name>A0A7X0DKM1_NOVIT</name>
<dbReference type="InterPro" id="IPR031804">
    <property type="entry name" value="DUF4743"/>
</dbReference>
<evidence type="ECO:0000259" key="1">
    <source>
        <dbReference type="PROSITE" id="PS51462"/>
    </source>
</evidence>
<dbReference type="Pfam" id="PF15916">
    <property type="entry name" value="DUF4743"/>
    <property type="match status" value="1"/>
</dbReference>
<evidence type="ECO:0000313" key="2">
    <source>
        <dbReference type="EMBL" id="MBB6209101.1"/>
    </source>
</evidence>
<dbReference type="InterPro" id="IPR015797">
    <property type="entry name" value="NUDIX_hydrolase-like_dom_sf"/>
</dbReference>
<dbReference type="EMBL" id="JACIIX010000001">
    <property type="protein sequence ID" value="MBB6209101.1"/>
    <property type="molecule type" value="Genomic_DNA"/>
</dbReference>
<dbReference type="PANTHER" id="PTHR13622:SF8">
    <property type="entry name" value="THIAMIN PYROPHOSPHOKINASE 1"/>
    <property type="match status" value="1"/>
</dbReference>
<gene>
    <name evidence="2" type="ORF">FHS48_000482</name>
</gene>